<evidence type="ECO:0000313" key="3">
    <source>
        <dbReference type="Proteomes" id="UP001055093"/>
    </source>
</evidence>
<evidence type="ECO:0000256" key="1">
    <source>
        <dbReference type="SAM" id="SignalP"/>
    </source>
</evidence>
<feature type="signal peptide" evidence="1">
    <location>
        <begin position="1"/>
        <end position="23"/>
    </location>
</feature>
<name>A0ABQ4UQG8_9HYPH</name>
<gene>
    <name evidence="2" type="ORF">BGCPKDLD_1139</name>
</gene>
<reference evidence="2" key="1">
    <citation type="journal article" date="2021" name="Front. Microbiol.">
        <title>Comprehensive Comparative Genomics and Phenotyping of Methylobacterium Species.</title>
        <authorList>
            <person name="Alessa O."/>
            <person name="Ogura Y."/>
            <person name="Fujitani Y."/>
            <person name="Takami H."/>
            <person name="Hayashi T."/>
            <person name="Sahin N."/>
            <person name="Tani A."/>
        </authorList>
    </citation>
    <scope>NUCLEOTIDE SEQUENCE</scope>
    <source>
        <strain evidence="2">DSM 14458</strain>
    </source>
</reference>
<organism evidence="2 3">
    <name type="scientific">Methylorubrum suomiense</name>
    <dbReference type="NCBI Taxonomy" id="144191"/>
    <lineage>
        <taxon>Bacteria</taxon>
        <taxon>Pseudomonadati</taxon>
        <taxon>Pseudomonadota</taxon>
        <taxon>Alphaproteobacteria</taxon>
        <taxon>Hyphomicrobiales</taxon>
        <taxon>Methylobacteriaceae</taxon>
        <taxon>Methylorubrum</taxon>
    </lineage>
</organism>
<protein>
    <recommendedName>
        <fullName evidence="4">Tissue inhibitor of metalloproteinase</fullName>
    </recommendedName>
</protein>
<reference evidence="2" key="2">
    <citation type="submission" date="2021-08" db="EMBL/GenBank/DDBJ databases">
        <authorList>
            <person name="Tani A."/>
            <person name="Ola A."/>
            <person name="Ogura Y."/>
            <person name="Katsura K."/>
            <person name="Hayashi T."/>
        </authorList>
    </citation>
    <scope>NUCLEOTIDE SEQUENCE</scope>
    <source>
        <strain evidence="2">DSM 14458</strain>
    </source>
</reference>
<keyword evidence="3" id="KW-1185">Reference proteome</keyword>
<accession>A0ABQ4UQG8</accession>
<evidence type="ECO:0000313" key="2">
    <source>
        <dbReference type="EMBL" id="GJE74568.1"/>
    </source>
</evidence>
<feature type="chain" id="PRO_5046141610" description="Tissue inhibitor of metalloproteinase" evidence="1">
    <location>
        <begin position="24"/>
        <end position="149"/>
    </location>
</feature>
<keyword evidence="1" id="KW-0732">Signal</keyword>
<dbReference type="EMBL" id="BPRE01000003">
    <property type="protein sequence ID" value="GJE74568.1"/>
    <property type="molecule type" value="Genomic_DNA"/>
</dbReference>
<dbReference type="Proteomes" id="UP001055093">
    <property type="component" value="Unassembled WGS sequence"/>
</dbReference>
<evidence type="ECO:0008006" key="4">
    <source>
        <dbReference type="Google" id="ProtNLM"/>
    </source>
</evidence>
<proteinExistence type="predicted"/>
<sequence>MRRTPAAAMLVVAAAASAGRAQACDCPFPLRLKTDEERRAYRLDQAEIVATLRVDRVEIPDARRGEPEVFGDAMVVKTIKGKLDRKIRIQTSGGNEGGNCGLGTSLFQAASQRRLLTVALTKAPQTRNTFWIGSCGYFELDEFYSAADK</sequence>
<comment type="caution">
    <text evidence="2">The sequence shown here is derived from an EMBL/GenBank/DDBJ whole genome shotgun (WGS) entry which is preliminary data.</text>
</comment>